<dbReference type="GO" id="GO:0004069">
    <property type="term" value="F:L-aspartate:2-oxoglutarate aminotransferase activity"/>
    <property type="evidence" value="ECO:0007669"/>
    <property type="project" value="InterPro"/>
</dbReference>
<dbReference type="InterPro" id="IPR046346">
    <property type="entry name" value="Aminoacid_DH-like_N_sf"/>
</dbReference>
<evidence type="ECO:0000313" key="5">
    <source>
        <dbReference type="EMBL" id="KTD23216.1"/>
    </source>
</evidence>
<evidence type="ECO:0000259" key="3">
    <source>
        <dbReference type="Pfam" id="PF21074"/>
    </source>
</evidence>
<dbReference type="GO" id="GO:0006538">
    <property type="term" value="P:L-glutamate catabolic process"/>
    <property type="evidence" value="ECO:0007669"/>
    <property type="project" value="InterPro"/>
</dbReference>
<reference evidence="5 6" key="1">
    <citation type="submission" date="2015-11" db="EMBL/GenBank/DDBJ databases">
        <title>Genomic analysis of 38 Legionella species identifies large and diverse effector repertoires.</title>
        <authorList>
            <person name="Burstein D."/>
            <person name="Amaro F."/>
            <person name="Zusman T."/>
            <person name="Lifshitz Z."/>
            <person name="Cohen O."/>
            <person name="Gilbert J.A."/>
            <person name="Pupko T."/>
            <person name="Shuman H.A."/>
            <person name="Segal G."/>
        </authorList>
    </citation>
    <scope>NUCLEOTIDE SEQUENCE [LARGE SCALE GENOMIC DNA]</scope>
    <source>
        <strain evidence="5 6">ATCC 49505</strain>
    </source>
</reference>
<evidence type="ECO:0000259" key="4">
    <source>
        <dbReference type="Pfam" id="PF21077"/>
    </source>
</evidence>
<proteinExistence type="predicted"/>
<dbReference type="Pfam" id="PF21074">
    <property type="entry name" value="GDH_C"/>
    <property type="match status" value="1"/>
</dbReference>
<dbReference type="Proteomes" id="UP000054997">
    <property type="component" value="Unassembled WGS sequence"/>
</dbReference>
<dbReference type="InterPro" id="IPR036291">
    <property type="entry name" value="NAD(P)-bd_dom_sf"/>
</dbReference>
<evidence type="ECO:0000256" key="1">
    <source>
        <dbReference type="ARBA" id="ARBA00023002"/>
    </source>
</evidence>
<keyword evidence="1" id="KW-0560">Oxidoreductase</keyword>
<evidence type="ECO:0000313" key="6">
    <source>
        <dbReference type="Proteomes" id="UP000054997"/>
    </source>
</evidence>
<dbReference type="PANTHER" id="PTHR43403">
    <property type="entry name" value="NAD-SPECIFIC GLUTAMATE DEHYDROGENASE"/>
    <property type="match status" value="1"/>
</dbReference>
<dbReference type="InterPro" id="IPR048381">
    <property type="entry name" value="GDH_C"/>
</dbReference>
<feature type="domain" description="NAD-glutamate dehydrogenase catalytic" evidence="2">
    <location>
        <begin position="234"/>
        <end position="728"/>
    </location>
</feature>
<feature type="domain" description="NAD-glutamate dehydrogenase ACT3" evidence="4">
    <location>
        <begin position="61"/>
        <end position="135"/>
    </location>
</feature>
<dbReference type="InterPro" id="IPR049064">
    <property type="entry name" value="NAD_Glu_DH_ACT3"/>
</dbReference>
<name>A0A0W0VSS8_9GAMM</name>
<protein>
    <submittedName>
        <fullName evidence="5">NAD-glutamate dehydrogenase</fullName>
    </submittedName>
</protein>
<comment type="caution">
    <text evidence="5">The sequence shown here is derived from an EMBL/GenBank/DDBJ whole genome shotgun (WGS) entry which is preliminary data.</text>
</comment>
<dbReference type="InterPro" id="IPR028971">
    <property type="entry name" value="NAD-GDH_cat"/>
</dbReference>
<dbReference type="Pfam" id="PF05088">
    <property type="entry name" value="Bac_GDH_CD"/>
    <property type="match status" value="1"/>
</dbReference>
<dbReference type="SUPFAM" id="SSF53223">
    <property type="entry name" value="Aminoacid dehydrogenase-like, N-terminal domain"/>
    <property type="match status" value="1"/>
</dbReference>
<evidence type="ECO:0000259" key="2">
    <source>
        <dbReference type="Pfam" id="PF05088"/>
    </source>
</evidence>
<dbReference type="OrthoDB" id="9758052at2"/>
<dbReference type="GO" id="GO:0004352">
    <property type="term" value="F:glutamate dehydrogenase (NAD+) activity"/>
    <property type="evidence" value="ECO:0007669"/>
    <property type="project" value="InterPro"/>
</dbReference>
<keyword evidence="6" id="KW-1185">Reference proteome</keyword>
<dbReference type="Gene3D" id="3.40.50.720">
    <property type="entry name" value="NAD(P)-binding Rossmann-like Domain"/>
    <property type="match status" value="1"/>
</dbReference>
<dbReference type="InterPro" id="IPR049058">
    <property type="entry name" value="NAD_Glu_DH_HM2"/>
</dbReference>
<dbReference type="Pfam" id="PF21079">
    <property type="entry name" value="GDH_HM2"/>
    <property type="match status" value="1"/>
</dbReference>
<dbReference type="PATRIC" id="fig|45068.5.peg.107"/>
<dbReference type="EMBL" id="LNYK01000001">
    <property type="protein sequence ID" value="KTD23216.1"/>
    <property type="molecule type" value="Genomic_DNA"/>
</dbReference>
<sequence>MKEWKASLQVKLAEKLGQEKGGGLFKKYAESFPAGYCEDYDPETASQDIAFLEEVSEKNTLALKFYHLPKEEKNRLHLKLFQWQRPVPLSDVLPMLENFDLRTHTEHPYKIIRGRETIWINDFSLETKLQDLKLQKIQLLFEEAFARVYFGQAENDGFNKLILGASLSWREANILRAYAKYLHQIRFPYSQLYIERALTKNLALVEDLIQFFKLMHDPKKNLPAAKINQAEQEILARLELIPELDEDTIIRRLLCLIKATLRTNYYQVDENGAPKTYLSFKFNSRSIPDMPLPVPMYETFVYSARFEGIHLRYGKVARGGLRWSDRLEDYRTEILGLMKAQVVKNSVIVPTGAKGGFTLKHLPKSPLKEALQKEVAACYGLFIRGLLDLADNVREEKTIPPKDVVCHDASDPYLVVAADKGTATFSDLANSIAEEYGFWLGDAFASGGSAGYDHKKMGITARGAWESAKRHFRELEIDPEQSIFTVAGIGDMSGDVFGNGMLYSDNIRLIAAFDHRHIFIDPNPDPKISFEERKRLFQLPSSSWEDYDSSLISKGGGVFKRTLKAIALTPEMKKALDVKSDSLTPDELIRAILKAPVDLLFNGGIGTYVKSSKESHADVGDRANDRCRVNGSELRCKIACEGGNLGFTQLGRVEFALNGGLVNTDFIDNSGGVDCSDHEVNLKILLNQETRNGKLSLKARNKLLASLTSEIGDLVLANNYYQALALSYAGFMAREEIGLHADYLKELESQNILNREVEYLPQNKQLMERKAAGQGLTRPELAVLLAYTKIHLKNDILNSTLVEDPYLALQLETAFPKLIGKKYKEPLREHQLKRDIIATQLANSVVNNMGITFIFKTGMETGASVADIIRAYTVASEIFSTKELLNTIQSLDYQISLAEQFDMVKNIRTLIALSTRWFLQNNRLQGEIQPLIKEYSQKIRALEQLIPELMGGVTQHYLETLTEQFQNAGLSRATAQRIAAYRAIYTTLNIIEVARTHKLDMEQTARFYFAAGERLNLLWFRDQMASDTREGYWNQLAKLSLRDELDLAQRTLTQRIMASTGKGEVDTRIEAWMAENPAIIERWNKLLSMVHSSGSADYSMFFIVIREFIRLLNNSLSHGAASS</sequence>
<dbReference type="InterPro" id="IPR007780">
    <property type="entry name" value="NAD_Glu_DH_bac"/>
</dbReference>
<dbReference type="AlphaFoldDB" id="A0A0W0VSS8"/>
<accession>A0A0W0VSS8</accession>
<dbReference type="RefSeq" id="WP_058528120.1">
    <property type="nucleotide sequence ID" value="NZ_CAAAHZ010000005.1"/>
</dbReference>
<dbReference type="InterPro" id="IPR049056">
    <property type="entry name" value="NAD_Glu_DH_HM3"/>
</dbReference>
<dbReference type="Pfam" id="PF21078">
    <property type="entry name" value="GDH_HM3"/>
    <property type="match status" value="1"/>
</dbReference>
<dbReference type="STRING" id="45068.Llon_0101"/>
<dbReference type="Pfam" id="PF21077">
    <property type="entry name" value="GDH_ACT3"/>
    <property type="match status" value="1"/>
</dbReference>
<gene>
    <name evidence="5" type="ORF">Llon_0101</name>
</gene>
<dbReference type="PANTHER" id="PTHR43403:SF1">
    <property type="entry name" value="NAD-SPECIFIC GLUTAMATE DEHYDROGENASE"/>
    <property type="match status" value="1"/>
</dbReference>
<dbReference type="SUPFAM" id="SSF51735">
    <property type="entry name" value="NAD(P)-binding Rossmann-fold domains"/>
    <property type="match status" value="1"/>
</dbReference>
<organism evidence="5 6">
    <name type="scientific">Legionella londiniensis</name>
    <dbReference type="NCBI Taxonomy" id="45068"/>
    <lineage>
        <taxon>Bacteria</taxon>
        <taxon>Pseudomonadati</taxon>
        <taxon>Pseudomonadota</taxon>
        <taxon>Gammaproteobacteria</taxon>
        <taxon>Legionellales</taxon>
        <taxon>Legionellaceae</taxon>
        <taxon>Legionella</taxon>
    </lineage>
</organism>
<feature type="domain" description="NAD-specific glutamate dehydrogenase C-terminal" evidence="3">
    <location>
        <begin position="773"/>
        <end position="1108"/>
    </location>
</feature>